<keyword evidence="4" id="KW-0645">Protease</keyword>
<proteinExistence type="predicted"/>
<dbReference type="PROSITE" id="PS00141">
    <property type="entry name" value="ASP_PROTEASE"/>
    <property type="match status" value="1"/>
</dbReference>
<dbReference type="AlphaFoldDB" id="A0A1R3WYR3"/>
<gene>
    <name evidence="4" type="ORF">SAMN05421849_1967</name>
</gene>
<evidence type="ECO:0000256" key="2">
    <source>
        <dbReference type="SAM" id="Phobius"/>
    </source>
</evidence>
<dbReference type="Pfam" id="PF13975">
    <property type="entry name" value="gag-asp_proteas"/>
    <property type="match status" value="1"/>
</dbReference>
<evidence type="ECO:0000259" key="3">
    <source>
        <dbReference type="PROSITE" id="PS50175"/>
    </source>
</evidence>
<dbReference type="InterPro" id="IPR021109">
    <property type="entry name" value="Peptidase_aspartic_dom_sf"/>
</dbReference>
<accession>A0A1R3WYR3</accession>
<feature type="transmembrane region" description="Helical" evidence="2">
    <location>
        <begin position="37"/>
        <end position="56"/>
    </location>
</feature>
<keyword evidence="1" id="KW-0378">Hydrolase</keyword>
<dbReference type="InterPro" id="IPR001995">
    <property type="entry name" value="Peptidase_A2_cat"/>
</dbReference>
<dbReference type="GO" id="GO:0006508">
    <property type="term" value="P:proteolysis"/>
    <property type="evidence" value="ECO:0007669"/>
    <property type="project" value="UniProtKB-KW"/>
</dbReference>
<dbReference type="Proteomes" id="UP000192455">
    <property type="component" value="Unassembled WGS sequence"/>
</dbReference>
<sequence length="193" mass="20876">MDQWQIGNAAYLVLLGAVLVFWFFVQNRQSLGRVAQQAIAWGLIFLGVIAAVGLWGDIRRTVRPSLGTVTGEGAITVPRAPDGHYYLTLAINDRPVEFLVDTGASEMVLSQRDAARVGIDTDDLAYTGQAMTANGVVRTAPVRLDSVSAGPISDRDLRAWVSAGEMPGSLLGMGYLQRWSSVHFQDGTLVLTR</sequence>
<dbReference type="InterPro" id="IPR011969">
    <property type="entry name" value="Clan_AA_Asp_peptidase_C"/>
</dbReference>
<dbReference type="Gene3D" id="2.40.70.10">
    <property type="entry name" value="Acid Proteases"/>
    <property type="match status" value="1"/>
</dbReference>
<dbReference type="EMBL" id="FTPS01000001">
    <property type="protein sequence ID" value="SIT83728.1"/>
    <property type="molecule type" value="Genomic_DNA"/>
</dbReference>
<organism evidence="4 5">
    <name type="scientific">Pontibaca methylaminivorans</name>
    <dbReference type="NCBI Taxonomy" id="515897"/>
    <lineage>
        <taxon>Bacteria</taxon>
        <taxon>Pseudomonadati</taxon>
        <taxon>Pseudomonadota</taxon>
        <taxon>Alphaproteobacteria</taxon>
        <taxon>Rhodobacterales</taxon>
        <taxon>Roseobacteraceae</taxon>
        <taxon>Pontibaca</taxon>
    </lineage>
</organism>
<name>A0A1R3WYR3_9RHOB</name>
<keyword evidence="2" id="KW-1133">Transmembrane helix</keyword>
<keyword evidence="5" id="KW-1185">Reference proteome</keyword>
<feature type="transmembrane region" description="Helical" evidence="2">
    <location>
        <begin position="6"/>
        <end position="25"/>
    </location>
</feature>
<dbReference type="InterPro" id="IPR001969">
    <property type="entry name" value="Aspartic_peptidase_AS"/>
</dbReference>
<dbReference type="OrthoDB" id="7595324at2"/>
<evidence type="ECO:0000313" key="5">
    <source>
        <dbReference type="Proteomes" id="UP000192455"/>
    </source>
</evidence>
<evidence type="ECO:0000256" key="1">
    <source>
        <dbReference type="ARBA" id="ARBA00022801"/>
    </source>
</evidence>
<dbReference type="PROSITE" id="PS50175">
    <property type="entry name" value="ASP_PROT_RETROV"/>
    <property type="match status" value="1"/>
</dbReference>
<dbReference type="SUPFAM" id="SSF50630">
    <property type="entry name" value="Acid proteases"/>
    <property type="match status" value="1"/>
</dbReference>
<feature type="domain" description="Peptidase A2" evidence="3">
    <location>
        <begin position="96"/>
        <end position="113"/>
    </location>
</feature>
<keyword evidence="2" id="KW-0812">Transmembrane</keyword>
<dbReference type="GO" id="GO:0004190">
    <property type="term" value="F:aspartic-type endopeptidase activity"/>
    <property type="evidence" value="ECO:0007669"/>
    <property type="project" value="InterPro"/>
</dbReference>
<dbReference type="NCBIfam" id="TIGR02281">
    <property type="entry name" value="clan_AA_DTGA"/>
    <property type="match status" value="1"/>
</dbReference>
<dbReference type="CDD" id="cd05483">
    <property type="entry name" value="retropepsin_like_bacteria"/>
    <property type="match status" value="1"/>
</dbReference>
<reference evidence="4 5" key="1">
    <citation type="submission" date="2017-01" db="EMBL/GenBank/DDBJ databases">
        <authorList>
            <person name="Mah S.A."/>
            <person name="Swanson W.J."/>
            <person name="Moy G.W."/>
            <person name="Vacquier V.D."/>
        </authorList>
    </citation>
    <scope>NUCLEOTIDE SEQUENCE [LARGE SCALE GENOMIC DNA]</scope>
    <source>
        <strain evidence="4 5">DSM 21219</strain>
    </source>
</reference>
<evidence type="ECO:0000313" key="4">
    <source>
        <dbReference type="EMBL" id="SIT83728.1"/>
    </source>
</evidence>
<dbReference type="RefSeq" id="WP_076649688.1">
    <property type="nucleotide sequence ID" value="NZ_FTPS01000001.1"/>
</dbReference>
<dbReference type="STRING" id="515897.SAMN05421849_1967"/>
<keyword evidence="2" id="KW-0472">Membrane</keyword>
<dbReference type="InterPro" id="IPR034122">
    <property type="entry name" value="Retropepsin-like_bacterial"/>
</dbReference>
<protein>
    <submittedName>
        <fullName evidence="4">Aspartyl protease family protein</fullName>
    </submittedName>
</protein>